<evidence type="ECO:0000313" key="2">
    <source>
        <dbReference type="Proteomes" id="UP000740605"/>
    </source>
</evidence>
<comment type="caution">
    <text evidence="1">The sequence shown here is derived from an EMBL/GenBank/DDBJ whole genome shotgun (WGS) entry which is preliminary data.</text>
</comment>
<evidence type="ECO:0000313" key="1">
    <source>
        <dbReference type="EMBL" id="MBT8799233.1"/>
    </source>
</evidence>
<protein>
    <submittedName>
        <fullName evidence="1">AAA family ATPase</fullName>
    </submittedName>
</protein>
<dbReference type="InterPro" id="IPR027417">
    <property type="entry name" value="P-loop_NTPase"/>
</dbReference>
<gene>
    <name evidence="1" type="ORF">J0P97_14315</name>
</gene>
<sequence length="201" mass="22849">MLGAQDPLPGRPRRILVAGVSGVGKTTFAGRLGDLLGVPHTEIDALYHGSGWEPRAEFLSDVRGLVAGDAWITEWQYSDARPLLAERAELLVWLDLPFLRVTLPRVIRRTLRRRLRREELWNGNVEPPLRTFFTDPEHIVRWAWSTRRTYAERIPLLPARYDDLHIVRLGSVREAEQWLRSLAATALSRPEPTDPAPGKAP</sequence>
<keyword evidence="2" id="KW-1185">Reference proteome</keyword>
<accession>A0ABS5Y0E2</accession>
<dbReference type="RefSeq" id="WP_215488469.1">
    <property type="nucleotide sequence ID" value="NZ_BAAAPJ010000001.1"/>
</dbReference>
<dbReference type="InterPro" id="IPR052922">
    <property type="entry name" value="Cytidylate_Kinase-2"/>
</dbReference>
<reference evidence="1 2" key="1">
    <citation type="submission" date="2021-03" db="EMBL/GenBank/DDBJ databases">
        <title>Microbacterium pauli sp. nov., isolated from microfiltered milk.</title>
        <authorList>
            <person name="Bellassi P."/>
            <person name="Fontana A."/>
            <person name="Callegari M.L."/>
            <person name="Lorenzo M."/>
            <person name="Cappa F."/>
        </authorList>
    </citation>
    <scope>NUCLEOTIDE SEQUENCE [LARGE SCALE GENOMIC DNA]</scope>
    <source>
        <strain evidence="1 2">DSM 18909</strain>
    </source>
</reference>
<dbReference type="SUPFAM" id="SSF52540">
    <property type="entry name" value="P-loop containing nucleoside triphosphate hydrolases"/>
    <property type="match status" value="1"/>
</dbReference>
<dbReference type="PANTHER" id="PTHR37816">
    <property type="entry name" value="YALI0E33011P"/>
    <property type="match status" value="1"/>
</dbReference>
<proteinExistence type="predicted"/>
<dbReference type="EMBL" id="JAFLHG010000016">
    <property type="protein sequence ID" value="MBT8799233.1"/>
    <property type="molecule type" value="Genomic_DNA"/>
</dbReference>
<dbReference type="Gene3D" id="3.40.50.300">
    <property type="entry name" value="P-loop containing nucleotide triphosphate hydrolases"/>
    <property type="match status" value="1"/>
</dbReference>
<dbReference type="PANTHER" id="PTHR37816:SF1">
    <property type="entry name" value="TOXIN"/>
    <property type="match status" value="1"/>
</dbReference>
<dbReference type="Proteomes" id="UP000740605">
    <property type="component" value="Unassembled WGS sequence"/>
</dbReference>
<name>A0ABS5Y0E2_9MICO</name>
<organism evidence="1 2">
    <name type="scientific">Microbacterium flavum</name>
    <dbReference type="NCBI Taxonomy" id="415216"/>
    <lineage>
        <taxon>Bacteria</taxon>
        <taxon>Bacillati</taxon>
        <taxon>Actinomycetota</taxon>
        <taxon>Actinomycetes</taxon>
        <taxon>Micrococcales</taxon>
        <taxon>Microbacteriaceae</taxon>
        <taxon>Microbacterium</taxon>
    </lineage>
</organism>